<organism evidence="13 14">
    <name type="scientific">Sinobacterium caligoides</name>
    <dbReference type="NCBI Taxonomy" id="933926"/>
    <lineage>
        <taxon>Bacteria</taxon>
        <taxon>Pseudomonadati</taxon>
        <taxon>Pseudomonadota</taxon>
        <taxon>Gammaproteobacteria</taxon>
        <taxon>Cellvibrionales</taxon>
        <taxon>Spongiibacteraceae</taxon>
        <taxon>Sinobacterium</taxon>
    </lineage>
</organism>
<dbReference type="AlphaFoldDB" id="A0A3N2DK08"/>
<dbReference type="CDD" id="cd04901">
    <property type="entry name" value="ACT_3PGDH"/>
    <property type="match status" value="1"/>
</dbReference>
<dbReference type="Pfam" id="PF02826">
    <property type="entry name" value="2-Hacid_dh_C"/>
    <property type="match status" value="1"/>
</dbReference>
<dbReference type="OrthoDB" id="9805416at2"/>
<comment type="pathway">
    <text evidence="2">Amino-acid biosynthesis; L-serine biosynthesis; L-serine from 3-phospho-D-glycerate: step 1/3.</text>
</comment>
<dbReference type="EMBL" id="RKHR01000005">
    <property type="protein sequence ID" value="ROS00019.1"/>
    <property type="molecule type" value="Genomic_DNA"/>
</dbReference>
<dbReference type="SUPFAM" id="SSF52283">
    <property type="entry name" value="Formate/glycerate dehydrogenase catalytic domain-like"/>
    <property type="match status" value="1"/>
</dbReference>
<comment type="caution">
    <text evidence="13">The sequence shown here is derived from an EMBL/GenBank/DDBJ whole genome shotgun (WGS) entry which is preliminary data.</text>
</comment>
<evidence type="ECO:0000259" key="12">
    <source>
        <dbReference type="PROSITE" id="PS51671"/>
    </source>
</evidence>
<reference evidence="13 14" key="1">
    <citation type="submission" date="2018-11" db="EMBL/GenBank/DDBJ databases">
        <title>Genomic Encyclopedia of Type Strains, Phase IV (KMG-IV): sequencing the most valuable type-strain genomes for metagenomic binning, comparative biology and taxonomic classification.</title>
        <authorList>
            <person name="Goeker M."/>
        </authorList>
    </citation>
    <scope>NUCLEOTIDE SEQUENCE [LARGE SCALE GENOMIC DNA]</scope>
    <source>
        <strain evidence="13 14">DSM 100316</strain>
    </source>
</reference>
<name>A0A3N2DK08_9GAMM</name>
<dbReference type="SUPFAM" id="SSF51735">
    <property type="entry name" value="NAD(P)-binding Rossmann-fold domains"/>
    <property type="match status" value="1"/>
</dbReference>
<comment type="catalytic activity">
    <reaction evidence="9">
        <text>(R)-2-hydroxyglutarate + NAD(+) = 2-oxoglutarate + NADH + H(+)</text>
        <dbReference type="Rhea" id="RHEA:49612"/>
        <dbReference type="ChEBI" id="CHEBI:15378"/>
        <dbReference type="ChEBI" id="CHEBI:15801"/>
        <dbReference type="ChEBI" id="CHEBI:16810"/>
        <dbReference type="ChEBI" id="CHEBI:57540"/>
        <dbReference type="ChEBI" id="CHEBI:57945"/>
        <dbReference type="EC" id="1.1.1.399"/>
    </reaction>
</comment>
<dbReference type="InterPro" id="IPR002912">
    <property type="entry name" value="ACT_dom"/>
</dbReference>
<comment type="catalytic activity">
    <reaction evidence="10">
        <text>(2R)-3-phosphoglycerate + NAD(+) = 3-phosphooxypyruvate + NADH + H(+)</text>
        <dbReference type="Rhea" id="RHEA:12641"/>
        <dbReference type="ChEBI" id="CHEBI:15378"/>
        <dbReference type="ChEBI" id="CHEBI:18110"/>
        <dbReference type="ChEBI" id="CHEBI:57540"/>
        <dbReference type="ChEBI" id="CHEBI:57945"/>
        <dbReference type="ChEBI" id="CHEBI:58272"/>
        <dbReference type="EC" id="1.1.1.95"/>
    </reaction>
</comment>
<dbReference type="EC" id="1.1.1.399" evidence="3"/>
<dbReference type="RefSeq" id="WP_123713013.1">
    <property type="nucleotide sequence ID" value="NZ_RKHR01000005.1"/>
</dbReference>
<gene>
    <name evidence="13" type="ORF">EDC56_2653</name>
</gene>
<evidence type="ECO:0000256" key="1">
    <source>
        <dbReference type="ARBA" id="ARBA00003800"/>
    </source>
</evidence>
<dbReference type="Proteomes" id="UP000275394">
    <property type="component" value="Unassembled WGS sequence"/>
</dbReference>
<evidence type="ECO:0000313" key="13">
    <source>
        <dbReference type="EMBL" id="ROS00019.1"/>
    </source>
</evidence>
<sequence>MFKVRTYNQISKKGLERLPVDSYSLQDDCDQADAILLRSYKMQEKDISPTVRAIARAGAGVNNIPLDVCTTKGIPVFNAPGANANAVKELVLAGMLLSSRGILSGIDYVNSLQGQYSDAELSTLLEAEKKRFKGGELAGRTLGVVGLGAIGSRIADMALSLGMKVLGYDPALSVEAAWRLPSSVERMDSMAAVMSHADFITLHLPVLESTINIINSDILASCNASTVLLNFSREQIVDTSAIVESLESGNLGKYISDFPSSKLMGRKDCILMPHIGASTDEAEDNCAVMVAEQLRDFLENGNITNAVNFPSLKMFRDGGFRLTLTNDNVPKILGNITTILADANINVIDLLNKSRGEIAYNIIDVTERPSAEVLASLSAIEGVINVRLL</sequence>
<dbReference type="UniPathway" id="UPA00135">
    <property type="reaction ID" value="UER00196"/>
</dbReference>
<evidence type="ECO:0000256" key="4">
    <source>
        <dbReference type="ARBA" id="ARBA00013143"/>
    </source>
</evidence>
<dbReference type="EC" id="1.1.1.95" evidence="4"/>
<dbReference type="GO" id="GO:0051287">
    <property type="term" value="F:NAD binding"/>
    <property type="evidence" value="ECO:0007669"/>
    <property type="project" value="InterPro"/>
</dbReference>
<keyword evidence="7" id="KW-0520">NAD</keyword>
<protein>
    <recommendedName>
        <fullName evidence="5">D-3-phosphoglycerate dehydrogenase</fullName>
        <ecNumber evidence="3">1.1.1.399</ecNumber>
        <ecNumber evidence="4">1.1.1.95</ecNumber>
    </recommendedName>
    <alternativeName>
        <fullName evidence="8">2-oxoglutarate reductase</fullName>
    </alternativeName>
</protein>
<evidence type="ECO:0000313" key="14">
    <source>
        <dbReference type="Proteomes" id="UP000275394"/>
    </source>
</evidence>
<dbReference type="CDD" id="cd12174">
    <property type="entry name" value="PGDH_like_3"/>
    <property type="match status" value="1"/>
</dbReference>
<dbReference type="PANTHER" id="PTHR42938:SF47">
    <property type="entry name" value="HYDROXYPYRUVATE REDUCTASE"/>
    <property type="match status" value="1"/>
</dbReference>
<dbReference type="SUPFAM" id="SSF55021">
    <property type="entry name" value="ACT-like"/>
    <property type="match status" value="1"/>
</dbReference>
<evidence type="ECO:0000256" key="6">
    <source>
        <dbReference type="ARBA" id="ARBA00023002"/>
    </source>
</evidence>
<dbReference type="Gene3D" id="3.30.70.260">
    <property type="match status" value="1"/>
</dbReference>
<dbReference type="PROSITE" id="PS00065">
    <property type="entry name" value="D_2_HYDROXYACID_DH_1"/>
    <property type="match status" value="1"/>
</dbReference>
<evidence type="ECO:0000256" key="11">
    <source>
        <dbReference type="RuleBase" id="RU003719"/>
    </source>
</evidence>
<dbReference type="InterPro" id="IPR036291">
    <property type="entry name" value="NAD(P)-bd_dom_sf"/>
</dbReference>
<evidence type="ECO:0000256" key="5">
    <source>
        <dbReference type="ARBA" id="ARBA00021582"/>
    </source>
</evidence>
<accession>A0A3N2DK08</accession>
<dbReference type="PROSITE" id="PS51671">
    <property type="entry name" value="ACT"/>
    <property type="match status" value="1"/>
</dbReference>
<evidence type="ECO:0000256" key="8">
    <source>
        <dbReference type="ARBA" id="ARBA00030455"/>
    </source>
</evidence>
<keyword evidence="14" id="KW-1185">Reference proteome</keyword>
<dbReference type="GO" id="GO:0004617">
    <property type="term" value="F:phosphoglycerate dehydrogenase activity"/>
    <property type="evidence" value="ECO:0007669"/>
    <property type="project" value="UniProtKB-EC"/>
</dbReference>
<evidence type="ECO:0000256" key="2">
    <source>
        <dbReference type="ARBA" id="ARBA00005216"/>
    </source>
</evidence>
<feature type="domain" description="ACT" evidence="12">
    <location>
        <begin position="321"/>
        <end position="389"/>
    </location>
</feature>
<evidence type="ECO:0000256" key="3">
    <source>
        <dbReference type="ARBA" id="ARBA00013001"/>
    </source>
</evidence>
<evidence type="ECO:0000256" key="7">
    <source>
        <dbReference type="ARBA" id="ARBA00023027"/>
    </source>
</evidence>
<dbReference type="InterPro" id="IPR029752">
    <property type="entry name" value="D-isomer_DH_CS1"/>
</dbReference>
<dbReference type="InterPro" id="IPR006140">
    <property type="entry name" value="D-isomer_DH_NAD-bd"/>
</dbReference>
<dbReference type="Gene3D" id="3.40.50.720">
    <property type="entry name" value="NAD(P)-binding Rossmann-like Domain"/>
    <property type="match status" value="2"/>
</dbReference>
<dbReference type="PANTHER" id="PTHR42938">
    <property type="entry name" value="FORMATE DEHYDROGENASE 1"/>
    <property type="match status" value="1"/>
</dbReference>
<dbReference type="InterPro" id="IPR006139">
    <property type="entry name" value="D-isomer_2_OHA_DH_cat_dom"/>
</dbReference>
<proteinExistence type="inferred from homology"/>
<evidence type="ECO:0000256" key="10">
    <source>
        <dbReference type="ARBA" id="ARBA00048731"/>
    </source>
</evidence>
<evidence type="ECO:0000256" key="9">
    <source>
        <dbReference type="ARBA" id="ARBA00048126"/>
    </source>
</evidence>
<comment type="similarity">
    <text evidence="11">Belongs to the D-isomer specific 2-hydroxyacid dehydrogenase family.</text>
</comment>
<dbReference type="InterPro" id="IPR045865">
    <property type="entry name" value="ACT-like_dom_sf"/>
</dbReference>
<dbReference type="Pfam" id="PF00389">
    <property type="entry name" value="2-Hacid_dh"/>
    <property type="match status" value="1"/>
</dbReference>
<keyword evidence="6 11" id="KW-0560">Oxidoreductase</keyword>
<comment type="function">
    <text evidence="1">Catalyzes the reversible oxidation of 3-phospho-D-glycerate to 3-phosphonooxypyruvate, the first step of the phosphorylated L-serine biosynthesis pathway. Also catalyzes the reversible oxidation of 2-hydroxyglutarate to 2-oxoglutarate.</text>
</comment>